<evidence type="ECO:0000256" key="8">
    <source>
        <dbReference type="ARBA" id="ARBA00023172"/>
    </source>
</evidence>
<dbReference type="Gene3D" id="3.40.50.12650">
    <property type="match status" value="1"/>
</dbReference>
<sequence length="1114" mass="122966">MPTGTPFKSFIPPFLIRVDDFTSSDDVEQPAQLHLLSHTHSDHIAGLSAKSFASTVICSHDAKEMLLRHEVYAERALKDTEVRAENVRTFQHLKVGPRTSQDGTVYYNGSRDLLKSFPLNTPIPWELTNEKSVTITLFDANHCPGAVMFLVEGPQGAVLHTGDFRAEPWFLEALSRNPLIQRYLAPPEEWWDPHGESLTSTLDAIYLDTACLLSETPVPSKDEACKGLIELMAMLPSDTFFFINAWTWGYEDVLKAIARAFGAKIHVDRYKHSIYTRLKSEPFLNSIVTADPASTRFHACERFDRCDEVAVEGRQAYTSKKRHVVYVNPVTMGKEKWAAYVRETHAILGTGQLVDNLLVALSRHSPLPELRDFVKLFKPKRVVPNTLDPNLGGLEHACLENMFKGCLYPGSSAAKSSIPPRPPVQSTSLSSRDLQADADATLKNLEGGKAAAKLAEKWADDSGKLRRKLQFMRKYLSGKDSEIIESLLSGRSSSAKGKEKARGDEDIEMTGEESQVEDIWKSHSRPTSTVSKPVPASNPQNPRQSKPTRNPKPVAASDTILISSSSPPPQPASRASTLKDPDSIYRGIQGKASMADTAQALARLRASAPKKKPSRQVPDHYLQKDSDSDTDDSDTEAAKEKTMRYLLGPSVGIEPGPLDMSSSPLPASSVHEEKVQQEVKQILEPSRPRTPPQKKKNPIEIPSELMTPRSQSRAVYPSRRQDKARNEQSPRQSPNATTWDDPDLGSPIQLLAPLRDPGPSTLERRRLDAIPVPTPRTPKPKSKSQPSSRDKSVTSSVRSGVEVPFVDLKNARLGRDPSKIQPSPVKRRATSPSSPNKRRRLDVEPAMPLPTPQSQPQVQKSMPQARASTSVAVSVPVATVPVSASSASSRYRPPPLPLAPDRRTASLQDERQALTKKLSMVMPQDPLMKQKMLRERQARGVSLTPELGGSRGPSRSGSVALVASRGSASLSRGSSVNPSSLGSSSSSGATPSIFTSYNPKSGVIVRIPRGMKATSCSKKKSDKTDDQDEDEADAKDPEDKEYEELTLAERRERMARVPEELFVQYEADRRSDIPERLQRRVAEFRAAFDSGKHPRRLLLRARCIESQEESQCEG</sequence>
<evidence type="ECO:0000313" key="16">
    <source>
        <dbReference type="Proteomes" id="UP000292702"/>
    </source>
</evidence>
<keyword evidence="3" id="KW-0540">Nuclease</keyword>
<feature type="region of interest" description="Disordered" evidence="13">
    <location>
        <begin position="414"/>
        <end position="433"/>
    </location>
</feature>
<evidence type="ECO:0000256" key="1">
    <source>
        <dbReference type="ARBA" id="ARBA00004123"/>
    </source>
</evidence>
<keyword evidence="16" id="KW-1185">Reference proteome</keyword>
<protein>
    <recommendedName>
        <fullName evidence="11">Protein artemis</fullName>
    </recommendedName>
    <alternativeName>
        <fullName evidence="12">DNA cross-link repair 1C protein</fullName>
    </alternativeName>
</protein>
<feature type="region of interest" description="Disordered" evidence="13">
    <location>
        <begin position="881"/>
        <end position="1042"/>
    </location>
</feature>
<keyword evidence="8" id="KW-0233">DNA recombination</keyword>
<evidence type="ECO:0000256" key="7">
    <source>
        <dbReference type="ARBA" id="ARBA00022839"/>
    </source>
</evidence>
<feature type="compositionally biased region" description="Acidic residues" evidence="13">
    <location>
        <begin position="505"/>
        <end position="516"/>
    </location>
</feature>
<keyword evidence="7" id="KW-0269">Exonuclease</keyword>
<dbReference type="Pfam" id="PF07522">
    <property type="entry name" value="DRMBL"/>
    <property type="match status" value="1"/>
</dbReference>
<evidence type="ECO:0000256" key="13">
    <source>
        <dbReference type="SAM" id="MobiDB-lite"/>
    </source>
</evidence>
<keyword evidence="6" id="KW-0378">Hydrolase</keyword>
<dbReference type="GO" id="GO:0004519">
    <property type="term" value="F:endonuclease activity"/>
    <property type="evidence" value="ECO:0007669"/>
    <property type="project" value="UniProtKB-KW"/>
</dbReference>
<dbReference type="PANTHER" id="PTHR23240">
    <property type="entry name" value="DNA CROSS-LINK REPAIR PROTEIN PSO2/SNM1-RELATED"/>
    <property type="match status" value="1"/>
</dbReference>
<comment type="similarity">
    <text evidence="2">Belongs to the DNA repair metallo-beta-lactamase (DRMBL) family.</text>
</comment>
<feature type="compositionally biased region" description="Polar residues" evidence="13">
    <location>
        <begin position="729"/>
        <end position="738"/>
    </location>
</feature>
<name>A0A4R0R4Y0_9APHY</name>
<keyword evidence="9" id="KW-0234">DNA repair</keyword>
<keyword evidence="10" id="KW-0539">Nucleus</keyword>
<keyword evidence="4" id="KW-0255">Endonuclease</keyword>
<evidence type="ECO:0000256" key="4">
    <source>
        <dbReference type="ARBA" id="ARBA00022759"/>
    </source>
</evidence>
<reference evidence="15 16" key="1">
    <citation type="submission" date="2018-11" db="EMBL/GenBank/DDBJ databases">
        <title>Genome assembly of Steccherinum ochraceum LE-BIN_3174, the white-rot fungus of the Steccherinaceae family (The Residual Polyporoid clade, Polyporales, Basidiomycota).</title>
        <authorList>
            <person name="Fedorova T.V."/>
            <person name="Glazunova O.A."/>
            <person name="Landesman E.O."/>
            <person name="Moiseenko K.V."/>
            <person name="Psurtseva N.V."/>
            <person name="Savinova O.S."/>
            <person name="Shakhova N.V."/>
            <person name="Tyazhelova T.V."/>
            <person name="Vasina D.V."/>
        </authorList>
    </citation>
    <scope>NUCLEOTIDE SEQUENCE [LARGE SCALE GENOMIC DNA]</scope>
    <source>
        <strain evidence="15 16">LE-BIN_3174</strain>
    </source>
</reference>
<dbReference type="GO" id="GO:0005634">
    <property type="term" value="C:nucleus"/>
    <property type="evidence" value="ECO:0007669"/>
    <property type="project" value="UniProtKB-SubCell"/>
</dbReference>
<dbReference type="GO" id="GO:0006303">
    <property type="term" value="P:double-strand break repair via nonhomologous end joining"/>
    <property type="evidence" value="ECO:0007669"/>
    <property type="project" value="TreeGrafter"/>
</dbReference>
<dbReference type="Gene3D" id="3.60.15.10">
    <property type="entry name" value="Ribonuclease Z/Hydroxyacylglutathione hydrolase-like"/>
    <property type="match status" value="2"/>
</dbReference>
<feature type="region of interest" description="Disordered" evidence="13">
    <location>
        <begin position="491"/>
        <end position="867"/>
    </location>
</feature>
<dbReference type="EMBL" id="RWJN01000379">
    <property type="protein sequence ID" value="TCD62352.1"/>
    <property type="molecule type" value="Genomic_DNA"/>
</dbReference>
<dbReference type="STRING" id="92696.A0A4R0R4Y0"/>
<accession>A0A4R0R4Y0</accession>
<dbReference type="InterPro" id="IPR036866">
    <property type="entry name" value="RibonucZ/Hydroxyglut_hydro"/>
</dbReference>
<evidence type="ECO:0000259" key="14">
    <source>
        <dbReference type="Pfam" id="PF07522"/>
    </source>
</evidence>
<keyword evidence="5" id="KW-0227">DNA damage</keyword>
<feature type="domain" description="DNA repair metallo-beta-lactamase" evidence="14">
    <location>
        <begin position="283"/>
        <end position="386"/>
    </location>
</feature>
<feature type="compositionally biased region" description="Basic and acidic residues" evidence="13">
    <location>
        <begin position="809"/>
        <end position="818"/>
    </location>
</feature>
<comment type="caution">
    <text evidence="15">The sequence shown here is derived from an EMBL/GenBank/DDBJ whole genome shotgun (WGS) entry which is preliminary data.</text>
</comment>
<evidence type="ECO:0000256" key="11">
    <source>
        <dbReference type="ARBA" id="ARBA00039759"/>
    </source>
</evidence>
<dbReference type="AlphaFoldDB" id="A0A4R0R4Y0"/>
<dbReference type="SUPFAM" id="SSF56281">
    <property type="entry name" value="Metallo-hydrolase/oxidoreductase"/>
    <property type="match status" value="1"/>
</dbReference>
<evidence type="ECO:0000313" key="15">
    <source>
        <dbReference type="EMBL" id="TCD62352.1"/>
    </source>
</evidence>
<dbReference type="GO" id="GO:0000723">
    <property type="term" value="P:telomere maintenance"/>
    <property type="evidence" value="ECO:0007669"/>
    <property type="project" value="TreeGrafter"/>
</dbReference>
<gene>
    <name evidence="15" type="ORF">EIP91_006981</name>
</gene>
<feature type="compositionally biased region" description="Low complexity" evidence="13">
    <location>
        <begin position="952"/>
        <end position="996"/>
    </location>
</feature>
<proteinExistence type="inferred from homology"/>
<feature type="compositionally biased region" description="Basic and acidic residues" evidence="13">
    <location>
        <begin position="900"/>
        <end position="913"/>
    </location>
</feature>
<evidence type="ECO:0000256" key="3">
    <source>
        <dbReference type="ARBA" id="ARBA00022722"/>
    </source>
</evidence>
<dbReference type="Proteomes" id="UP000292702">
    <property type="component" value="Unassembled WGS sequence"/>
</dbReference>
<evidence type="ECO:0000256" key="6">
    <source>
        <dbReference type="ARBA" id="ARBA00022801"/>
    </source>
</evidence>
<evidence type="ECO:0000256" key="10">
    <source>
        <dbReference type="ARBA" id="ARBA00023242"/>
    </source>
</evidence>
<evidence type="ECO:0000256" key="2">
    <source>
        <dbReference type="ARBA" id="ARBA00010304"/>
    </source>
</evidence>
<dbReference type="GO" id="GO:0006310">
    <property type="term" value="P:DNA recombination"/>
    <property type="evidence" value="ECO:0007669"/>
    <property type="project" value="UniProtKB-KW"/>
</dbReference>
<dbReference type="GO" id="GO:0003684">
    <property type="term" value="F:damaged DNA binding"/>
    <property type="evidence" value="ECO:0007669"/>
    <property type="project" value="TreeGrafter"/>
</dbReference>
<feature type="compositionally biased region" description="Basic and acidic residues" evidence="13">
    <location>
        <begin position="719"/>
        <end position="728"/>
    </location>
</feature>
<feature type="compositionally biased region" description="Basic and acidic residues" evidence="13">
    <location>
        <begin position="617"/>
        <end position="627"/>
    </location>
</feature>
<dbReference type="GO" id="GO:0036297">
    <property type="term" value="P:interstrand cross-link repair"/>
    <property type="evidence" value="ECO:0007669"/>
    <property type="project" value="TreeGrafter"/>
</dbReference>
<feature type="compositionally biased region" description="Low complexity" evidence="13">
    <location>
        <begin position="881"/>
        <end position="891"/>
    </location>
</feature>
<evidence type="ECO:0000256" key="12">
    <source>
        <dbReference type="ARBA" id="ARBA00042677"/>
    </source>
</evidence>
<dbReference type="OrthoDB" id="5561659at2759"/>
<comment type="subcellular location">
    <subcellularLocation>
        <location evidence="1">Nucleus</location>
    </subcellularLocation>
</comment>
<dbReference type="GO" id="GO:0035312">
    <property type="term" value="F:5'-3' DNA exonuclease activity"/>
    <property type="evidence" value="ECO:0007669"/>
    <property type="project" value="TreeGrafter"/>
</dbReference>
<feature type="compositionally biased region" description="Polar residues" evidence="13">
    <location>
        <begin position="424"/>
        <end position="433"/>
    </location>
</feature>
<dbReference type="PANTHER" id="PTHR23240:SF8">
    <property type="entry name" value="PROTEIN ARTEMIS"/>
    <property type="match status" value="1"/>
</dbReference>
<dbReference type="InterPro" id="IPR011084">
    <property type="entry name" value="DRMBL"/>
</dbReference>
<feature type="compositionally biased region" description="Low complexity" evidence="13">
    <location>
        <begin position="555"/>
        <end position="565"/>
    </location>
</feature>
<feature type="compositionally biased region" description="Polar residues" evidence="13">
    <location>
        <begin position="525"/>
        <end position="548"/>
    </location>
</feature>
<evidence type="ECO:0000256" key="9">
    <source>
        <dbReference type="ARBA" id="ARBA00023204"/>
    </source>
</evidence>
<organism evidence="15 16">
    <name type="scientific">Steccherinum ochraceum</name>
    <dbReference type="NCBI Taxonomy" id="92696"/>
    <lineage>
        <taxon>Eukaryota</taxon>
        <taxon>Fungi</taxon>
        <taxon>Dikarya</taxon>
        <taxon>Basidiomycota</taxon>
        <taxon>Agaricomycotina</taxon>
        <taxon>Agaricomycetes</taxon>
        <taxon>Polyporales</taxon>
        <taxon>Steccherinaceae</taxon>
        <taxon>Steccherinum</taxon>
    </lineage>
</organism>
<evidence type="ECO:0000256" key="5">
    <source>
        <dbReference type="ARBA" id="ARBA00022763"/>
    </source>
</evidence>